<dbReference type="Pfam" id="PF00462">
    <property type="entry name" value="Glutaredoxin"/>
    <property type="match status" value="1"/>
</dbReference>
<evidence type="ECO:0000313" key="5">
    <source>
        <dbReference type="Proteomes" id="UP000464669"/>
    </source>
</evidence>
<evidence type="ECO:0000259" key="3">
    <source>
        <dbReference type="Pfam" id="PF00462"/>
    </source>
</evidence>
<keyword evidence="2" id="KW-0676">Redox-active center</keyword>
<protein>
    <submittedName>
        <fullName evidence="4">Putative glutaredoxin 1</fullName>
    </submittedName>
</protein>
<feature type="domain" description="Glutaredoxin" evidence="3">
    <location>
        <begin position="3"/>
        <end position="64"/>
    </location>
</feature>
<dbReference type="CDD" id="cd02066">
    <property type="entry name" value="GRX_family"/>
    <property type="match status" value="1"/>
</dbReference>
<gene>
    <name evidence="4" type="ORF">N1M2_254</name>
</gene>
<sequence length="79" mass="8614">MKVVIYGKPNCPWCDRAKALADSKGAEVEYINIVEAGIDGAKLGEIVGRPVRTVPQIVVDDQYVGGYEDLDRHLKAVEA</sequence>
<dbReference type="InterPro" id="IPR014025">
    <property type="entry name" value="Glutaredoxin_subgr"/>
</dbReference>
<organism evidence="4 5">
    <name type="scientific">Klebsiella phage N1M2</name>
    <dbReference type="NCBI Taxonomy" id="2664939"/>
    <lineage>
        <taxon>Viruses</taxon>
        <taxon>Duplodnaviria</taxon>
        <taxon>Heunggongvirae</taxon>
        <taxon>Uroviricota</taxon>
        <taxon>Caudoviricetes</taxon>
        <taxon>Chimalliviridae</taxon>
        <taxon>Nimduovirus</taxon>
        <taxon>Nimduovirus N1M2</taxon>
    </lineage>
</organism>
<reference evidence="4 5" key="1">
    <citation type="submission" date="2019-11" db="EMBL/GenBank/DDBJ databases">
        <authorList>
            <person name="Lewis R."/>
            <person name="Clooney A.G."/>
            <person name="Stockdale S.R."/>
            <person name="Buttimer C."/>
            <person name="Draper L.A."/>
            <person name="Ross R.P."/>
            <person name="Hill C."/>
        </authorList>
    </citation>
    <scope>NUCLEOTIDE SEQUENCE [LARGE SCALE GENOMIC DNA]</scope>
</reference>
<dbReference type="Gene3D" id="3.40.30.10">
    <property type="entry name" value="Glutaredoxin"/>
    <property type="match status" value="1"/>
</dbReference>
<dbReference type="InterPro" id="IPR011767">
    <property type="entry name" value="GLR_AS"/>
</dbReference>
<keyword evidence="5" id="KW-1185">Reference proteome</keyword>
<evidence type="ECO:0000256" key="1">
    <source>
        <dbReference type="ARBA" id="ARBA00023157"/>
    </source>
</evidence>
<proteinExistence type="predicted"/>
<dbReference type="SUPFAM" id="SSF52833">
    <property type="entry name" value="Thioredoxin-like"/>
    <property type="match status" value="1"/>
</dbReference>
<dbReference type="PROSITE" id="PS00195">
    <property type="entry name" value="GLUTAREDOXIN_1"/>
    <property type="match status" value="1"/>
</dbReference>
<accession>A0A6B7ZF46</accession>
<dbReference type="EMBL" id="MN642089">
    <property type="protein sequence ID" value="QGH72116.1"/>
    <property type="molecule type" value="Genomic_DNA"/>
</dbReference>
<evidence type="ECO:0000256" key="2">
    <source>
        <dbReference type="ARBA" id="ARBA00023284"/>
    </source>
</evidence>
<name>A0A6B7ZF46_9CAUD</name>
<dbReference type="InterPro" id="IPR036249">
    <property type="entry name" value="Thioredoxin-like_sf"/>
</dbReference>
<evidence type="ECO:0000313" key="4">
    <source>
        <dbReference type="EMBL" id="QGH72116.1"/>
    </source>
</evidence>
<dbReference type="InterPro" id="IPR002109">
    <property type="entry name" value="Glutaredoxin"/>
</dbReference>
<dbReference type="Proteomes" id="UP000464669">
    <property type="component" value="Segment"/>
</dbReference>
<keyword evidence="1" id="KW-1015">Disulfide bond</keyword>
<dbReference type="PROSITE" id="PS51354">
    <property type="entry name" value="GLUTAREDOXIN_2"/>
    <property type="match status" value="1"/>
</dbReference>
<dbReference type="PRINTS" id="PR00160">
    <property type="entry name" value="GLUTAREDOXIN"/>
</dbReference>